<proteinExistence type="predicted"/>
<dbReference type="VEuPathDB" id="VectorBase:ISCW023234"/>
<dbReference type="EMBL" id="ABJB010555965">
    <property type="status" value="NOT_ANNOTATED_CDS"/>
    <property type="molecule type" value="Genomic_DNA"/>
</dbReference>
<feature type="chain" id="PRO_5014568359" description="Secreted protein" evidence="1">
    <location>
        <begin position="22"/>
        <end position="66"/>
    </location>
</feature>
<dbReference type="InParanoid" id="B7QJ37"/>
<dbReference type="PaxDb" id="6945-B7QJ37"/>
<evidence type="ECO:0000256" key="1">
    <source>
        <dbReference type="SAM" id="SignalP"/>
    </source>
</evidence>
<organism>
    <name type="scientific">Ixodes scapularis</name>
    <name type="common">Black-legged tick</name>
    <name type="synonym">Deer tick</name>
    <dbReference type="NCBI Taxonomy" id="6945"/>
    <lineage>
        <taxon>Eukaryota</taxon>
        <taxon>Metazoa</taxon>
        <taxon>Ecdysozoa</taxon>
        <taxon>Arthropoda</taxon>
        <taxon>Chelicerata</taxon>
        <taxon>Arachnida</taxon>
        <taxon>Acari</taxon>
        <taxon>Parasitiformes</taxon>
        <taxon>Ixodida</taxon>
        <taxon>Ixodoidea</taxon>
        <taxon>Ixodidae</taxon>
        <taxon>Ixodinae</taxon>
        <taxon>Ixodes</taxon>
    </lineage>
</organism>
<keyword evidence="1" id="KW-0732">Signal</keyword>
<evidence type="ECO:0000313" key="2">
    <source>
        <dbReference type="EMBL" id="EEC18859.1"/>
    </source>
</evidence>
<dbReference type="VEuPathDB" id="VectorBase:ISCI023234"/>
<dbReference type="HOGENOM" id="CLU_2834008_0_0_1"/>
<feature type="signal peptide" evidence="1">
    <location>
        <begin position="1"/>
        <end position="21"/>
    </location>
</feature>
<dbReference type="Proteomes" id="UP000001555">
    <property type="component" value="Unassembled WGS sequence"/>
</dbReference>
<gene>
    <name evidence="2" type="ORF">IscW_ISCW023234</name>
</gene>
<reference evidence="2 4" key="1">
    <citation type="submission" date="2008-03" db="EMBL/GenBank/DDBJ databases">
        <title>Annotation of Ixodes scapularis.</title>
        <authorList>
            <consortium name="Ixodes scapularis Genome Project Consortium"/>
            <person name="Caler E."/>
            <person name="Hannick L.I."/>
            <person name="Bidwell S."/>
            <person name="Joardar V."/>
            <person name="Thiagarajan M."/>
            <person name="Amedeo P."/>
            <person name="Galinsky K.J."/>
            <person name="Schobel S."/>
            <person name="Inman J."/>
            <person name="Hostetler J."/>
            <person name="Miller J."/>
            <person name="Hammond M."/>
            <person name="Megy K."/>
            <person name="Lawson D."/>
            <person name="Kodira C."/>
            <person name="Sutton G."/>
            <person name="Meyer J."/>
            <person name="Hill C.A."/>
            <person name="Birren B."/>
            <person name="Nene V."/>
            <person name="Collins F."/>
            <person name="Alarcon-Chaidez F."/>
            <person name="Wikel S."/>
            <person name="Strausberg R."/>
        </authorList>
    </citation>
    <scope>NUCLEOTIDE SEQUENCE [LARGE SCALE GENOMIC DNA]</scope>
    <source>
        <strain evidence="4">Wikel</strain>
        <strain evidence="2">Wikel colony</strain>
    </source>
</reference>
<evidence type="ECO:0000313" key="3">
    <source>
        <dbReference type="EnsemblMetazoa" id="ISCW023234-PA"/>
    </source>
</evidence>
<keyword evidence="4" id="KW-1185">Reference proteome</keyword>
<protein>
    <recommendedName>
        <fullName evidence="5">Secreted protein</fullName>
    </recommendedName>
</protein>
<evidence type="ECO:0008006" key="5">
    <source>
        <dbReference type="Google" id="ProtNLM"/>
    </source>
</evidence>
<sequence>MGSGAWCGAATLMHMLDISWGLDLGVQGTEFSLRPPLLRCGRTGKGEENHYDFLGGIGKQTGNFAF</sequence>
<dbReference type="EnsemblMetazoa" id="ISCW023234-RA">
    <property type="protein sequence ID" value="ISCW023234-PA"/>
    <property type="gene ID" value="ISCW023234"/>
</dbReference>
<reference evidence="3" key="2">
    <citation type="submission" date="2020-05" db="UniProtKB">
        <authorList>
            <consortium name="EnsemblMetazoa"/>
        </authorList>
    </citation>
    <scope>IDENTIFICATION</scope>
    <source>
        <strain evidence="3">wikel</strain>
    </source>
</reference>
<evidence type="ECO:0000313" key="4">
    <source>
        <dbReference type="Proteomes" id="UP000001555"/>
    </source>
</evidence>
<dbReference type="AlphaFoldDB" id="B7QJ37"/>
<accession>B7QJ37</accession>
<name>B7QJ37_IXOSC</name>
<dbReference type="EMBL" id="DS949314">
    <property type="protein sequence ID" value="EEC18859.1"/>
    <property type="molecule type" value="Genomic_DNA"/>
</dbReference>